<dbReference type="PANTHER" id="PTHR18947:SF31">
    <property type="entry name" value="PROTEIN DAPLE"/>
    <property type="match status" value="1"/>
</dbReference>
<dbReference type="PANTHER" id="PTHR18947">
    <property type="entry name" value="HOOK PROTEINS"/>
    <property type="match status" value="1"/>
</dbReference>
<dbReference type="GO" id="GO:0005813">
    <property type="term" value="C:centrosome"/>
    <property type="evidence" value="ECO:0007669"/>
    <property type="project" value="TreeGrafter"/>
</dbReference>
<dbReference type="Proteomes" id="UP001177744">
    <property type="component" value="Unassembled WGS sequence"/>
</dbReference>
<keyword evidence="1" id="KW-0175">Coiled coil</keyword>
<dbReference type="GO" id="GO:0030705">
    <property type="term" value="P:cytoskeleton-dependent intracellular transport"/>
    <property type="evidence" value="ECO:0007669"/>
    <property type="project" value="TreeGrafter"/>
</dbReference>
<dbReference type="GO" id="GO:0031122">
    <property type="term" value="P:cytoplasmic microtubule organization"/>
    <property type="evidence" value="ECO:0007669"/>
    <property type="project" value="TreeGrafter"/>
</dbReference>
<feature type="coiled-coil region" evidence="1">
    <location>
        <begin position="124"/>
        <end position="151"/>
    </location>
</feature>
<accession>A0AA40I6C0</accession>
<evidence type="ECO:0000256" key="1">
    <source>
        <dbReference type="SAM" id="Coils"/>
    </source>
</evidence>
<dbReference type="AlphaFoldDB" id="A0AA40I6C0"/>
<keyword evidence="4" id="KW-1185">Reference proteome</keyword>
<dbReference type="EMBL" id="JAULJE010000004">
    <property type="protein sequence ID" value="KAK1343766.1"/>
    <property type="molecule type" value="Genomic_DNA"/>
</dbReference>
<evidence type="ECO:0000313" key="4">
    <source>
        <dbReference type="Proteomes" id="UP001177744"/>
    </source>
</evidence>
<feature type="compositionally biased region" description="Basic and acidic residues" evidence="2">
    <location>
        <begin position="44"/>
        <end position="53"/>
    </location>
</feature>
<comment type="caution">
    <text evidence="3">The sequence shown here is derived from an EMBL/GenBank/DDBJ whole genome shotgun (WGS) entry which is preliminary data.</text>
</comment>
<name>A0AA40I6C0_CNENI</name>
<evidence type="ECO:0000256" key="2">
    <source>
        <dbReference type="SAM" id="MobiDB-lite"/>
    </source>
</evidence>
<evidence type="ECO:0000313" key="3">
    <source>
        <dbReference type="EMBL" id="KAK1343766.1"/>
    </source>
</evidence>
<dbReference type="GO" id="GO:0008017">
    <property type="term" value="F:microtubule binding"/>
    <property type="evidence" value="ECO:0007669"/>
    <property type="project" value="TreeGrafter"/>
</dbReference>
<gene>
    <name evidence="3" type="ORF">QTO34_014319</name>
</gene>
<dbReference type="GO" id="GO:0051959">
    <property type="term" value="F:dynein light intermediate chain binding"/>
    <property type="evidence" value="ECO:0007669"/>
    <property type="project" value="TreeGrafter"/>
</dbReference>
<proteinExistence type="predicted"/>
<dbReference type="GO" id="GO:0005737">
    <property type="term" value="C:cytoplasm"/>
    <property type="evidence" value="ECO:0007669"/>
    <property type="project" value="TreeGrafter"/>
</dbReference>
<protein>
    <submittedName>
        <fullName evidence="3">Uncharacterized protein</fullName>
    </submittedName>
</protein>
<organism evidence="3 4">
    <name type="scientific">Cnephaeus nilssonii</name>
    <name type="common">Northern bat</name>
    <name type="synonym">Eptesicus nilssonii</name>
    <dbReference type="NCBI Taxonomy" id="3371016"/>
    <lineage>
        <taxon>Eukaryota</taxon>
        <taxon>Metazoa</taxon>
        <taxon>Chordata</taxon>
        <taxon>Craniata</taxon>
        <taxon>Vertebrata</taxon>
        <taxon>Euteleostomi</taxon>
        <taxon>Mammalia</taxon>
        <taxon>Eutheria</taxon>
        <taxon>Laurasiatheria</taxon>
        <taxon>Chiroptera</taxon>
        <taxon>Yangochiroptera</taxon>
        <taxon>Vespertilionidae</taxon>
        <taxon>Cnephaeus</taxon>
    </lineage>
</organism>
<reference evidence="3" key="1">
    <citation type="submission" date="2023-06" db="EMBL/GenBank/DDBJ databases">
        <title>Reference genome for the Northern bat (Eptesicus nilssonii), a most northern bat species.</title>
        <authorList>
            <person name="Laine V.N."/>
            <person name="Pulliainen A.T."/>
            <person name="Lilley T.M."/>
        </authorList>
    </citation>
    <scope>NUCLEOTIDE SEQUENCE</scope>
    <source>
        <strain evidence="3">BLF_Eptnil</strain>
        <tissue evidence="3">Kidney</tissue>
    </source>
</reference>
<feature type="region of interest" description="Disordered" evidence="2">
    <location>
        <begin position="33"/>
        <end position="53"/>
    </location>
</feature>
<sequence length="218" mass="24954">MSTENLQLQQPLESISQKSQACRLEAKNQALQPDLEAQQLSSEQLERSKKDKKALEQEVELKDTILDDSTTNLPAIQESCALDKERSHCRDAATKLKELKKVNWDLTKQGTMHPRTLTPLREDLMLEKQKSQQLTNEMDKLSQKLEKDSLHEELLQQDDTSNSNTKYKILEGRYESALKSPLAMKEEKIVFLEAQVEEKASLNHQLHTKDTPGAEEDV</sequence>